<organism evidence="1 2">
    <name type="scientific">Zymoseptoria tritici (strain CBS 115943 / IPO323)</name>
    <name type="common">Speckled leaf blotch fungus</name>
    <name type="synonym">Septoria tritici</name>
    <dbReference type="NCBI Taxonomy" id="336722"/>
    <lineage>
        <taxon>Eukaryota</taxon>
        <taxon>Fungi</taxon>
        <taxon>Dikarya</taxon>
        <taxon>Ascomycota</taxon>
        <taxon>Pezizomycotina</taxon>
        <taxon>Dothideomycetes</taxon>
        <taxon>Dothideomycetidae</taxon>
        <taxon>Mycosphaerellales</taxon>
        <taxon>Mycosphaerellaceae</taxon>
        <taxon>Zymoseptoria</taxon>
    </lineage>
</organism>
<dbReference type="InterPro" id="IPR029058">
    <property type="entry name" value="AB_hydrolase_fold"/>
</dbReference>
<keyword evidence="2" id="KW-1185">Reference proteome</keyword>
<dbReference type="PANTHER" id="PTHR12277">
    <property type="entry name" value="ALPHA/BETA HYDROLASE DOMAIN-CONTAINING PROTEIN"/>
    <property type="match status" value="1"/>
</dbReference>
<evidence type="ECO:0000313" key="2">
    <source>
        <dbReference type="Proteomes" id="UP000008062"/>
    </source>
</evidence>
<gene>
    <name evidence="1" type="ORF">MYCGRDRAFT_108925</name>
</gene>
<accession>F9X9Y1</accession>
<evidence type="ECO:0008006" key="3">
    <source>
        <dbReference type="Google" id="ProtNLM"/>
    </source>
</evidence>
<dbReference type="GeneID" id="13400865"/>
<evidence type="ECO:0000313" key="1">
    <source>
        <dbReference type="EMBL" id="EGP87779.1"/>
    </source>
</evidence>
<dbReference type="Proteomes" id="UP000008062">
    <property type="component" value="Chromosome 4"/>
</dbReference>
<protein>
    <recommendedName>
        <fullName evidence="3">AB hydrolase-1 domain-containing protein</fullName>
    </recommendedName>
</protein>
<dbReference type="InParanoid" id="F9X9Y1"/>
<dbReference type="GO" id="GO:0016020">
    <property type="term" value="C:membrane"/>
    <property type="evidence" value="ECO:0007669"/>
    <property type="project" value="TreeGrafter"/>
</dbReference>
<dbReference type="eggNOG" id="KOG4391">
    <property type="taxonomic scope" value="Eukaryota"/>
</dbReference>
<dbReference type="EMBL" id="CM001199">
    <property type="protein sequence ID" value="EGP87779.1"/>
    <property type="molecule type" value="Genomic_DNA"/>
</dbReference>
<dbReference type="SUPFAM" id="SSF53474">
    <property type="entry name" value="alpha/beta-Hydrolases"/>
    <property type="match status" value="1"/>
</dbReference>
<reference evidence="1 2" key="1">
    <citation type="journal article" date="2011" name="PLoS Genet.">
        <title>Finished genome of the fungal wheat pathogen Mycosphaerella graminicola reveals dispensome structure, chromosome plasticity, and stealth pathogenesis.</title>
        <authorList>
            <person name="Goodwin S.B."/>
            <person name="Ben M'barek S."/>
            <person name="Dhillon B."/>
            <person name="Wittenberg A.H.J."/>
            <person name="Crane C.F."/>
            <person name="Hane J.K."/>
            <person name="Foster A.J."/>
            <person name="Van der Lee T.A.J."/>
            <person name="Grimwood J."/>
            <person name="Aerts A."/>
            <person name="Antoniw J."/>
            <person name="Bailey A."/>
            <person name="Bluhm B."/>
            <person name="Bowler J."/>
            <person name="Bristow J."/>
            <person name="van der Burgt A."/>
            <person name="Canto-Canche B."/>
            <person name="Churchill A.C.L."/>
            <person name="Conde-Ferraez L."/>
            <person name="Cools H.J."/>
            <person name="Coutinho P.M."/>
            <person name="Csukai M."/>
            <person name="Dehal P."/>
            <person name="De Wit P."/>
            <person name="Donzelli B."/>
            <person name="van de Geest H.C."/>
            <person name="van Ham R.C.H.J."/>
            <person name="Hammond-Kosack K.E."/>
            <person name="Henrissat B."/>
            <person name="Kilian A."/>
            <person name="Kobayashi A.K."/>
            <person name="Koopmann E."/>
            <person name="Kourmpetis Y."/>
            <person name="Kuzniar A."/>
            <person name="Lindquist E."/>
            <person name="Lombard V."/>
            <person name="Maliepaard C."/>
            <person name="Martins N."/>
            <person name="Mehrabi R."/>
            <person name="Nap J.P.H."/>
            <person name="Ponomarenko A."/>
            <person name="Rudd J.J."/>
            <person name="Salamov A."/>
            <person name="Schmutz J."/>
            <person name="Schouten H.J."/>
            <person name="Shapiro H."/>
            <person name="Stergiopoulos I."/>
            <person name="Torriani S.F.F."/>
            <person name="Tu H."/>
            <person name="de Vries R.P."/>
            <person name="Waalwijk C."/>
            <person name="Ware S.B."/>
            <person name="Wiebenga A."/>
            <person name="Zwiers L.-H."/>
            <person name="Oliver R.P."/>
            <person name="Grigoriev I.V."/>
            <person name="Kema G.H.J."/>
        </authorList>
    </citation>
    <scope>NUCLEOTIDE SEQUENCE [LARGE SCALE GENOMIC DNA]</scope>
    <source>
        <strain evidence="2">CBS 115943 / IPO323</strain>
    </source>
</reference>
<dbReference type="HOGENOM" id="CLU_043841_1_0_1"/>
<dbReference type="OrthoDB" id="10249433at2759"/>
<dbReference type="GO" id="GO:0008474">
    <property type="term" value="F:palmitoyl-(protein) hydrolase activity"/>
    <property type="evidence" value="ECO:0007669"/>
    <property type="project" value="TreeGrafter"/>
</dbReference>
<dbReference type="AlphaFoldDB" id="F9X9Y1"/>
<dbReference type="Gene3D" id="3.40.50.1820">
    <property type="entry name" value="alpha/beta hydrolase"/>
    <property type="match status" value="1"/>
</dbReference>
<dbReference type="RefSeq" id="XP_003852803.1">
    <property type="nucleotide sequence ID" value="XM_003852755.1"/>
</dbReference>
<dbReference type="OMA" id="CFWIVVM"/>
<proteinExistence type="predicted"/>
<dbReference type="KEGG" id="ztr:MYCGRDRAFT_108925"/>
<dbReference type="PANTHER" id="PTHR12277:SF64">
    <property type="entry name" value="SUPERFAMILY HYDROLASE, PUTATIVE (AFU_ORTHOLOGUE AFUA_3G01760)-RELATED"/>
    <property type="match status" value="1"/>
</dbReference>
<sequence length="409" mass="45622">MYLCRSVSSRRAHASFARLRWSASDFRWLRTPHPRRANFHSTSRHRDDSGRVSSLLADTLPSYLVPPVVFTGLLVALWTYKAFMTVIGQNKIIYMPYMPPFTRSEEMADYTNLCKPVEWRHGKIRSLDGTKLSICVGEIPPAVQGPAAVARRKSRHIVIVHFHGNGGSLPPRLPLMSRFLKAIRQQADTAGAGVKLTMVALSPRGYWKSSGRASQKGIERDAQALLRWIPSHLKFDDECELELILWGQSLGAGVATTATATYLTEAHSTASMPTILGLLLETPFTSIESMLLTLYPQKWLPYRHLHPFLWNHWDSRQALATIGKHFTSPGKASKAPKVLLMIAEKDEVVPAEEGKKLEEACEQAGLDWQRKDAAGALHVDALAKSQGRDQAVQWILEVVEAKRVSNTGS</sequence>
<name>F9X9Y1_ZYMTI</name>